<accession>A0A8J7P9F4</accession>
<evidence type="ECO:0000313" key="4">
    <source>
        <dbReference type="Proteomes" id="UP000664277"/>
    </source>
</evidence>
<comment type="caution">
    <text evidence="3">The sequence shown here is derived from an EMBL/GenBank/DDBJ whole genome shotgun (WGS) entry which is preliminary data.</text>
</comment>
<feature type="chain" id="PRO_5035145549" description="Lipoprotein" evidence="2">
    <location>
        <begin position="22"/>
        <end position="446"/>
    </location>
</feature>
<evidence type="ECO:0000256" key="1">
    <source>
        <dbReference type="SAM" id="MobiDB-lite"/>
    </source>
</evidence>
<sequence>MRGRKTLLLAALVSILPAALSGCSKKSSPTPFIKEDRGAAQENSPAPPLVVQLKDAKFNETLRLIERDEHTGLNRRMRIEWRGGLTCLVDCDDLGRPRRATIYYPKAEAAKGGSKSDVEDLGSQPFLVTDRAVYRKILFQADGSTLAEDTLYFKDQTIKEIMVRSGADMVVTCYARESRVEAVRTYDGKTGRLIGEMVFSKANRRDSLLVKEGAARARRDIFNEDGSRKLSFVYDEEKVVEVLLWHDDGVTLLEKLTRGYSSTTSTVYENGKAICRRSKQSDGSMQVVHFDASGKESFKQTWKVLPDSLPADKQGVVSDGYYLAAVEDLLASADGKKRDVEFYPGGKSVRKVRIFMTSNWSPYEDKTFDEDGTLTAYTSYGEPQYTTVDLLPSLTEEARKVQAKDDGDALVAAEKLVPAGLSPIATIESFNPPPRGKERSPAFKLD</sequence>
<evidence type="ECO:0008006" key="5">
    <source>
        <dbReference type="Google" id="ProtNLM"/>
    </source>
</evidence>
<evidence type="ECO:0000256" key="2">
    <source>
        <dbReference type="SAM" id="SignalP"/>
    </source>
</evidence>
<dbReference type="PROSITE" id="PS51257">
    <property type="entry name" value="PROKAR_LIPOPROTEIN"/>
    <property type="match status" value="1"/>
</dbReference>
<dbReference type="Proteomes" id="UP000664277">
    <property type="component" value="Unassembled WGS sequence"/>
</dbReference>
<reference evidence="3" key="1">
    <citation type="submission" date="2021-02" db="EMBL/GenBank/DDBJ databases">
        <title>Genome-Resolved Metagenomics of a Microbial Community Performing Photosynthetic Biological Nutrient Removal.</title>
        <authorList>
            <person name="Mcdaniel E.A."/>
        </authorList>
    </citation>
    <scope>NUCLEOTIDE SEQUENCE</scope>
    <source>
        <strain evidence="3">UWPOB_OBS1</strain>
    </source>
</reference>
<keyword evidence="2" id="KW-0732">Signal</keyword>
<feature type="region of interest" description="Disordered" evidence="1">
    <location>
        <begin position="427"/>
        <end position="446"/>
    </location>
</feature>
<feature type="compositionally biased region" description="Basic and acidic residues" evidence="1">
    <location>
        <begin position="435"/>
        <end position="446"/>
    </location>
</feature>
<organism evidence="3 4">
    <name type="scientific">Candidatus Obscuribacter phosphatis</name>
    <dbReference type="NCBI Taxonomy" id="1906157"/>
    <lineage>
        <taxon>Bacteria</taxon>
        <taxon>Bacillati</taxon>
        <taxon>Candidatus Melainabacteria</taxon>
        <taxon>Candidatus Obscuribacterales</taxon>
        <taxon>Candidatus Obscuribacteraceae</taxon>
        <taxon>Candidatus Obscuribacter</taxon>
    </lineage>
</organism>
<feature type="signal peptide" evidence="2">
    <location>
        <begin position="1"/>
        <end position="21"/>
    </location>
</feature>
<evidence type="ECO:0000313" key="3">
    <source>
        <dbReference type="EMBL" id="MBN8662074.1"/>
    </source>
</evidence>
<dbReference type="EMBL" id="JAFLCK010000030">
    <property type="protein sequence ID" value="MBN8662074.1"/>
    <property type="molecule type" value="Genomic_DNA"/>
</dbReference>
<protein>
    <recommendedName>
        <fullName evidence="5">Lipoprotein</fullName>
    </recommendedName>
</protein>
<dbReference type="AlphaFoldDB" id="A0A8J7P9F4"/>
<gene>
    <name evidence="3" type="ORF">J0M35_17030</name>
</gene>
<name>A0A8J7P9F4_9BACT</name>
<feature type="region of interest" description="Disordered" evidence="1">
    <location>
        <begin position="23"/>
        <end position="46"/>
    </location>
</feature>
<proteinExistence type="predicted"/>